<name>A0A212CQT6_CEREH</name>
<keyword evidence="5" id="KW-0285">Flavoprotein</keyword>
<dbReference type="Pfam" id="PF00743">
    <property type="entry name" value="FMO-like"/>
    <property type="match status" value="1"/>
</dbReference>
<accession>A0A212CQT6</accession>
<dbReference type="Gene3D" id="3.50.50.60">
    <property type="entry name" value="FAD/NAD(P)-binding domain"/>
    <property type="match status" value="1"/>
</dbReference>
<evidence type="ECO:0000256" key="7">
    <source>
        <dbReference type="ARBA" id="ARBA00022824"/>
    </source>
</evidence>
<evidence type="ECO:0000256" key="4">
    <source>
        <dbReference type="ARBA" id="ARBA00009183"/>
    </source>
</evidence>
<evidence type="ECO:0000313" key="15">
    <source>
        <dbReference type="EMBL" id="OWK08194.1"/>
    </source>
</evidence>
<dbReference type="OrthoDB" id="66881at2759"/>
<evidence type="ECO:0000256" key="1">
    <source>
        <dbReference type="ARBA" id="ARBA00001974"/>
    </source>
</evidence>
<comment type="cofactor">
    <cofactor evidence="1">
        <name>FAD</name>
        <dbReference type="ChEBI" id="CHEBI:57692"/>
    </cofactor>
</comment>
<gene>
    <name evidence="15" type="ORF">Celaphus_00010925</name>
</gene>
<evidence type="ECO:0000256" key="10">
    <source>
        <dbReference type="ARBA" id="ARBA00022857"/>
    </source>
</evidence>
<dbReference type="InterPro" id="IPR036188">
    <property type="entry name" value="FAD/NAD-bd_sf"/>
</dbReference>
<dbReference type="FunFam" id="3.50.50.60:FF:000073">
    <property type="entry name" value="Dimethylaniline monooxygenase [N-oxide-forming]"/>
    <property type="match status" value="1"/>
</dbReference>
<keyword evidence="9" id="KW-0492">Microsome</keyword>
<evidence type="ECO:0000313" key="16">
    <source>
        <dbReference type="Proteomes" id="UP000242450"/>
    </source>
</evidence>
<dbReference type="PRINTS" id="PR01124">
    <property type="entry name" value="FMOXYGENASE4"/>
</dbReference>
<evidence type="ECO:0000256" key="5">
    <source>
        <dbReference type="ARBA" id="ARBA00022630"/>
    </source>
</evidence>
<evidence type="ECO:0000256" key="12">
    <source>
        <dbReference type="ARBA" id="ARBA00023002"/>
    </source>
</evidence>
<keyword evidence="13" id="KW-0503">Monooxygenase</keyword>
<dbReference type="GO" id="GO:0005789">
    <property type="term" value="C:endoplasmic reticulum membrane"/>
    <property type="evidence" value="ECO:0007669"/>
    <property type="project" value="UniProtKB-SubCell"/>
</dbReference>
<evidence type="ECO:0000256" key="9">
    <source>
        <dbReference type="ARBA" id="ARBA00022848"/>
    </source>
</evidence>
<dbReference type="EMBL" id="MKHE01000014">
    <property type="protein sequence ID" value="OWK08194.1"/>
    <property type="molecule type" value="Genomic_DNA"/>
</dbReference>
<dbReference type="AlphaFoldDB" id="A0A212CQT6"/>
<dbReference type="InterPro" id="IPR002256">
    <property type="entry name" value="Flavin_mOase_4"/>
</dbReference>
<keyword evidence="12" id="KW-0560">Oxidoreductase</keyword>
<dbReference type="Proteomes" id="UP000242450">
    <property type="component" value="Chromosome 14"/>
</dbReference>
<evidence type="ECO:0000256" key="14">
    <source>
        <dbReference type="ARBA" id="ARBA00023136"/>
    </source>
</evidence>
<sequence length="163" mass="18771">DTMAKKVAVIGAGVSGLMSLKCCVDEGLEPTCFEKTEDIGGLWRFKETSEDGMTRVYKSLVTNVCKEMSCYSDFPFQEDYPNFMNQEKFWNYLQEFAEYFDLLKYIRFKTTVRSITKPPDFSETGQWDVVTETEGRQVRAVFDAVMVCTGHFLNPRLPLESFP</sequence>
<dbReference type="GO" id="GO:0050660">
    <property type="term" value="F:flavin adenine dinucleotide binding"/>
    <property type="evidence" value="ECO:0007669"/>
    <property type="project" value="InterPro"/>
</dbReference>
<protein>
    <submittedName>
        <fullName evidence="15">FMO4</fullName>
    </submittedName>
</protein>
<reference evidence="15 16" key="1">
    <citation type="journal article" date="2018" name="Mol. Genet. Genomics">
        <title>The red deer Cervus elaphus genome CerEla1.0: sequencing, annotating, genes, and chromosomes.</title>
        <authorList>
            <person name="Bana N.A."/>
            <person name="Nyiri A."/>
            <person name="Nagy J."/>
            <person name="Frank K."/>
            <person name="Nagy T."/>
            <person name="Steger V."/>
            <person name="Schiller M."/>
            <person name="Lakatos P."/>
            <person name="Sugar L."/>
            <person name="Horn P."/>
            <person name="Barta E."/>
            <person name="Orosz L."/>
        </authorList>
    </citation>
    <scope>NUCLEOTIDE SEQUENCE [LARGE SCALE GENOMIC DNA]</scope>
    <source>
        <strain evidence="15">Hungarian</strain>
    </source>
</reference>
<dbReference type="InterPro" id="IPR000960">
    <property type="entry name" value="Flavin_mOase"/>
</dbReference>
<dbReference type="GO" id="GO:0050661">
    <property type="term" value="F:NADP binding"/>
    <property type="evidence" value="ECO:0007669"/>
    <property type="project" value="InterPro"/>
</dbReference>
<keyword evidence="7" id="KW-0256">Endoplasmic reticulum</keyword>
<dbReference type="PRINTS" id="PR00370">
    <property type="entry name" value="FMOXYGENASE"/>
</dbReference>
<dbReference type="InterPro" id="IPR020946">
    <property type="entry name" value="Flavin_mOase-like"/>
</dbReference>
<evidence type="ECO:0000256" key="2">
    <source>
        <dbReference type="ARBA" id="ARBA00004524"/>
    </source>
</evidence>
<keyword evidence="11" id="KW-1133">Transmembrane helix</keyword>
<evidence type="ECO:0000256" key="3">
    <source>
        <dbReference type="ARBA" id="ARBA00004586"/>
    </source>
</evidence>
<dbReference type="GO" id="GO:0004499">
    <property type="term" value="F:N,N-dimethylaniline monooxygenase activity"/>
    <property type="evidence" value="ECO:0007669"/>
    <property type="project" value="InterPro"/>
</dbReference>
<comment type="subcellular location">
    <subcellularLocation>
        <location evidence="3">Endoplasmic reticulum membrane</location>
    </subcellularLocation>
    <subcellularLocation>
        <location evidence="2">Microsome membrane</location>
    </subcellularLocation>
</comment>
<evidence type="ECO:0000256" key="13">
    <source>
        <dbReference type="ARBA" id="ARBA00023033"/>
    </source>
</evidence>
<keyword evidence="8" id="KW-0274">FAD</keyword>
<evidence type="ECO:0000256" key="8">
    <source>
        <dbReference type="ARBA" id="ARBA00022827"/>
    </source>
</evidence>
<comment type="similarity">
    <text evidence="4">Belongs to the FMO family.</text>
</comment>
<evidence type="ECO:0000256" key="6">
    <source>
        <dbReference type="ARBA" id="ARBA00022692"/>
    </source>
</evidence>
<comment type="caution">
    <text evidence="15">The sequence shown here is derived from an EMBL/GenBank/DDBJ whole genome shotgun (WGS) entry which is preliminary data.</text>
</comment>
<feature type="non-terminal residue" evidence="15">
    <location>
        <position position="163"/>
    </location>
</feature>
<evidence type="ECO:0000256" key="11">
    <source>
        <dbReference type="ARBA" id="ARBA00022989"/>
    </source>
</evidence>
<dbReference type="InterPro" id="IPR050346">
    <property type="entry name" value="FMO-like"/>
</dbReference>
<feature type="non-terminal residue" evidence="15">
    <location>
        <position position="1"/>
    </location>
</feature>
<keyword evidence="6" id="KW-0812">Transmembrane</keyword>
<dbReference type="PANTHER" id="PTHR23023">
    <property type="entry name" value="DIMETHYLANILINE MONOOXYGENASE"/>
    <property type="match status" value="1"/>
</dbReference>
<keyword evidence="14" id="KW-0472">Membrane</keyword>
<dbReference type="SUPFAM" id="SSF51905">
    <property type="entry name" value="FAD/NAD(P)-binding domain"/>
    <property type="match status" value="1"/>
</dbReference>
<keyword evidence="10" id="KW-0521">NADP</keyword>
<keyword evidence="16" id="KW-1185">Reference proteome</keyword>
<organism evidence="15 16">
    <name type="scientific">Cervus elaphus hippelaphus</name>
    <name type="common">European red deer</name>
    <dbReference type="NCBI Taxonomy" id="46360"/>
    <lineage>
        <taxon>Eukaryota</taxon>
        <taxon>Metazoa</taxon>
        <taxon>Chordata</taxon>
        <taxon>Craniata</taxon>
        <taxon>Vertebrata</taxon>
        <taxon>Euteleostomi</taxon>
        <taxon>Mammalia</taxon>
        <taxon>Eutheria</taxon>
        <taxon>Laurasiatheria</taxon>
        <taxon>Artiodactyla</taxon>
        <taxon>Ruminantia</taxon>
        <taxon>Pecora</taxon>
        <taxon>Cervidae</taxon>
        <taxon>Cervinae</taxon>
        <taxon>Cervus</taxon>
    </lineage>
</organism>
<proteinExistence type="inferred from homology"/>